<evidence type="ECO:0000256" key="3">
    <source>
        <dbReference type="ARBA" id="ARBA00022605"/>
    </source>
</evidence>
<dbReference type="HAMAP" id="MF_00210">
    <property type="entry name" value="EPSP_synth"/>
    <property type="match status" value="1"/>
</dbReference>
<gene>
    <name evidence="7" type="primary">aroA</name>
    <name evidence="10" type="ORF">SAMN05660653_00726</name>
</gene>
<feature type="binding site" evidence="7">
    <location>
        <position position="171"/>
    </location>
    <ligand>
        <name>phosphoenolpyruvate</name>
        <dbReference type="ChEBI" id="CHEBI:58702"/>
    </ligand>
</feature>
<feature type="binding site" evidence="7">
    <location>
        <position position="407"/>
    </location>
    <ligand>
        <name>phosphoenolpyruvate</name>
        <dbReference type="ChEBI" id="CHEBI:58702"/>
    </ligand>
</feature>
<dbReference type="InterPro" id="IPR013792">
    <property type="entry name" value="RNA3'P_cycl/enolpyr_Trfase_a/b"/>
</dbReference>
<feature type="binding site" evidence="7">
    <location>
        <position position="17"/>
    </location>
    <ligand>
        <name>3-phosphoshikimate</name>
        <dbReference type="ChEBI" id="CHEBI:145989"/>
    </ligand>
</feature>
<dbReference type="GO" id="GO:0009423">
    <property type="term" value="P:chorismate biosynthetic process"/>
    <property type="evidence" value="ECO:0007669"/>
    <property type="project" value="UniProtKB-UniRule"/>
</dbReference>
<evidence type="ECO:0000256" key="4">
    <source>
        <dbReference type="ARBA" id="ARBA00022679"/>
    </source>
</evidence>
<dbReference type="InterPro" id="IPR001986">
    <property type="entry name" value="Enolpyruvate_Tfrase_dom"/>
</dbReference>
<feature type="binding site" evidence="7">
    <location>
        <position position="169"/>
    </location>
    <ligand>
        <name>3-phosphoshikimate</name>
        <dbReference type="ChEBI" id="CHEBI:145989"/>
    </ligand>
</feature>
<comment type="subcellular location">
    <subcellularLocation>
        <location evidence="7">Cytoplasm</location>
    </subcellularLocation>
</comment>
<dbReference type="EMBL" id="FMXO01000003">
    <property type="protein sequence ID" value="SDB14517.1"/>
    <property type="molecule type" value="Genomic_DNA"/>
</dbReference>
<dbReference type="Proteomes" id="UP000198771">
    <property type="component" value="Unassembled WGS sequence"/>
</dbReference>
<evidence type="ECO:0000313" key="10">
    <source>
        <dbReference type="EMBL" id="SDB14517.1"/>
    </source>
</evidence>
<keyword evidence="5 7" id="KW-0057">Aromatic amino acid biosynthesis</keyword>
<comment type="function">
    <text evidence="7">Catalyzes the transfer of the enolpyruvyl moiety of phosphoenolpyruvate (PEP) to the 5-hydroxyl of shikimate-3-phosphate (S3P) to produce enolpyruvyl shikimate-3-phosphate and inorganic phosphate.</text>
</comment>
<keyword evidence="11" id="KW-1185">Reference proteome</keyword>
<comment type="catalytic activity">
    <reaction evidence="6">
        <text>3-phosphoshikimate + phosphoenolpyruvate = 5-O-(1-carboxyvinyl)-3-phosphoshikimate + phosphate</text>
        <dbReference type="Rhea" id="RHEA:21256"/>
        <dbReference type="ChEBI" id="CHEBI:43474"/>
        <dbReference type="ChEBI" id="CHEBI:57701"/>
        <dbReference type="ChEBI" id="CHEBI:58702"/>
        <dbReference type="ChEBI" id="CHEBI:145989"/>
        <dbReference type="EC" id="2.5.1.19"/>
    </reaction>
    <physiologicalReaction direction="left-to-right" evidence="6">
        <dbReference type="Rhea" id="RHEA:21257"/>
    </physiologicalReaction>
</comment>
<feature type="binding site" evidence="7">
    <location>
        <position position="123"/>
    </location>
    <ligand>
        <name>phosphoenolpyruvate</name>
        <dbReference type="ChEBI" id="CHEBI:58702"/>
    </ligand>
</feature>
<dbReference type="PROSITE" id="PS00885">
    <property type="entry name" value="EPSP_SYNTHASE_2"/>
    <property type="match status" value="1"/>
</dbReference>
<evidence type="ECO:0000256" key="8">
    <source>
        <dbReference type="SAM" id="MobiDB-lite"/>
    </source>
</evidence>
<dbReference type="EC" id="2.5.1.19" evidence="7"/>
<evidence type="ECO:0000256" key="7">
    <source>
        <dbReference type="HAMAP-Rule" id="MF_00210"/>
    </source>
</evidence>
<dbReference type="PANTHER" id="PTHR21090:SF5">
    <property type="entry name" value="PENTAFUNCTIONAL AROM POLYPEPTIDE"/>
    <property type="match status" value="1"/>
</dbReference>
<accession>A0A1G6B1G8</accession>
<comment type="caution">
    <text evidence="7">Lacks conserved residue(s) required for the propagation of feature annotation.</text>
</comment>
<protein>
    <recommendedName>
        <fullName evidence="7">3-phosphoshikimate 1-carboxyvinyltransferase</fullName>
        <ecNumber evidence="7">2.5.1.19</ecNumber>
    </recommendedName>
    <alternativeName>
        <fullName evidence="7">5-enolpyruvylshikimate-3-phosphate synthase</fullName>
        <shortName evidence="7">EPSP synthase</shortName>
        <shortName evidence="7">EPSPS</shortName>
    </alternativeName>
</protein>
<dbReference type="NCBIfam" id="TIGR01356">
    <property type="entry name" value="aroA"/>
    <property type="match status" value="1"/>
</dbReference>
<feature type="binding site" evidence="7">
    <location>
        <position position="21"/>
    </location>
    <ligand>
        <name>3-phosphoshikimate</name>
        <dbReference type="ChEBI" id="CHEBI:145989"/>
    </ligand>
</feature>
<feature type="binding site" evidence="7">
    <location>
        <position position="363"/>
    </location>
    <ligand>
        <name>phosphoenolpyruvate</name>
        <dbReference type="ChEBI" id="CHEBI:58702"/>
    </ligand>
</feature>
<feature type="active site" description="Proton acceptor" evidence="7">
    <location>
        <position position="332"/>
    </location>
</feature>
<dbReference type="CDD" id="cd01556">
    <property type="entry name" value="EPSP_synthase"/>
    <property type="match status" value="1"/>
</dbReference>
<reference evidence="10 11" key="1">
    <citation type="submission" date="2016-10" db="EMBL/GenBank/DDBJ databases">
        <authorList>
            <person name="de Groot N.N."/>
        </authorList>
    </citation>
    <scope>NUCLEOTIDE SEQUENCE [LARGE SCALE GENOMIC DNA]</scope>
    <source>
        <strain evidence="10 11">ASO4-2</strain>
    </source>
</reference>
<comment type="pathway">
    <text evidence="1 7">Metabolic intermediate biosynthesis; chorismate biosynthesis; chorismate from D-erythrose 4-phosphate and phosphoenolpyruvate: step 6/7.</text>
</comment>
<dbReference type="GO" id="GO:0003866">
    <property type="term" value="F:3-phosphoshikimate 1-carboxyvinyltransferase activity"/>
    <property type="evidence" value="ECO:0007669"/>
    <property type="project" value="UniProtKB-UniRule"/>
</dbReference>
<feature type="binding site" evidence="7">
    <location>
        <position position="171"/>
    </location>
    <ligand>
        <name>3-phosphoshikimate</name>
        <dbReference type="ChEBI" id="CHEBI:145989"/>
    </ligand>
</feature>
<keyword evidence="7" id="KW-0963">Cytoplasm</keyword>
<dbReference type="STRING" id="617002.SAMN05660653_00726"/>
<feature type="binding site" evidence="7">
    <location>
        <position position="16"/>
    </location>
    <ligand>
        <name>3-phosphoshikimate</name>
        <dbReference type="ChEBI" id="CHEBI:145989"/>
    </ligand>
</feature>
<feature type="binding site" evidence="7">
    <location>
        <position position="359"/>
    </location>
    <ligand>
        <name>3-phosphoshikimate</name>
        <dbReference type="ChEBI" id="CHEBI:145989"/>
    </ligand>
</feature>
<dbReference type="InterPro" id="IPR036968">
    <property type="entry name" value="Enolpyruvate_Tfrase_sf"/>
</dbReference>
<feature type="binding site" evidence="7">
    <location>
        <position position="332"/>
    </location>
    <ligand>
        <name>3-phosphoshikimate</name>
        <dbReference type="ChEBI" id="CHEBI:145989"/>
    </ligand>
</feature>
<dbReference type="InterPro" id="IPR006264">
    <property type="entry name" value="EPSP_synthase"/>
</dbReference>
<dbReference type="GO" id="GO:0005737">
    <property type="term" value="C:cytoplasm"/>
    <property type="evidence" value="ECO:0007669"/>
    <property type="project" value="UniProtKB-SubCell"/>
</dbReference>
<keyword evidence="3 7" id="KW-0028">Amino-acid biosynthesis</keyword>
<evidence type="ECO:0000259" key="9">
    <source>
        <dbReference type="Pfam" id="PF00275"/>
    </source>
</evidence>
<evidence type="ECO:0000256" key="5">
    <source>
        <dbReference type="ARBA" id="ARBA00023141"/>
    </source>
</evidence>
<evidence type="ECO:0000256" key="2">
    <source>
        <dbReference type="ARBA" id="ARBA00009948"/>
    </source>
</evidence>
<dbReference type="SUPFAM" id="SSF55205">
    <property type="entry name" value="EPT/RTPC-like"/>
    <property type="match status" value="1"/>
</dbReference>
<name>A0A1G6B1G8_9BACT</name>
<dbReference type="Gene3D" id="3.65.10.10">
    <property type="entry name" value="Enolpyruvate transferase domain"/>
    <property type="match status" value="2"/>
</dbReference>
<keyword evidence="4 7" id="KW-0808">Transferase</keyword>
<organism evidence="10 11">
    <name type="scientific">Desulfonatronum thiosulfatophilum</name>
    <dbReference type="NCBI Taxonomy" id="617002"/>
    <lineage>
        <taxon>Bacteria</taxon>
        <taxon>Pseudomonadati</taxon>
        <taxon>Thermodesulfobacteriota</taxon>
        <taxon>Desulfovibrionia</taxon>
        <taxon>Desulfovibrionales</taxon>
        <taxon>Desulfonatronaceae</taxon>
        <taxon>Desulfonatronum</taxon>
    </lineage>
</organism>
<dbReference type="PIRSF" id="PIRSF000505">
    <property type="entry name" value="EPSPS"/>
    <property type="match status" value="1"/>
</dbReference>
<dbReference type="Pfam" id="PF00275">
    <property type="entry name" value="EPSP_synthase"/>
    <property type="match status" value="1"/>
</dbReference>
<dbReference type="GO" id="GO:0009073">
    <property type="term" value="P:aromatic amino acid family biosynthetic process"/>
    <property type="evidence" value="ECO:0007669"/>
    <property type="project" value="UniProtKB-KW"/>
</dbReference>
<feature type="binding site" evidence="7">
    <location>
        <position position="170"/>
    </location>
    <ligand>
        <name>3-phosphoshikimate</name>
        <dbReference type="ChEBI" id="CHEBI:145989"/>
    </ligand>
</feature>
<dbReference type="GO" id="GO:0008652">
    <property type="term" value="P:amino acid biosynthetic process"/>
    <property type="evidence" value="ECO:0007669"/>
    <property type="project" value="UniProtKB-KW"/>
</dbReference>
<dbReference type="AlphaFoldDB" id="A0A1G6B1G8"/>
<feature type="binding site" evidence="7">
    <location>
        <position position="432"/>
    </location>
    <ligand>
        <name>phosphoenolpyruvate</name>
        <dbReference type="ChEBI" id="CHEBI:58702"/>
    </ligand>
</feature>
<feature type="binding site" evidence="7">
    <location>
        <position position="16"/>
    </location>
    <ligand>
        <name>phosphoenolpyruvate</name>
        <dbReference type="ChEBI" id="CHEBI:58702"/>
    </ligand>
</feature>
<dbReference type="OrthoDB" id="9809920at2"/>
<feature type="region of interest" description="Disordered" evidence="8">
    <location>
        <begin position="63"/>
        <end position="85"/>
    </location>
</feature>
<dbReference type="InterPro" id="IPR023193">
    <property type="entry name" value="EPSP_synthase_CS"/>
</dbReference>
<evidence type="ECO:0000256" key="6">
    <source>
        <dbReference type="ARBA" id="ARBA00044633"/>
    </source>
</evidence>
<feature type="binding site" evidence="7">
    <location>
        <position position="198"/>
    </location>
    <ligand>
        <name>3-phosphoshikimate</name>
        <dbReference type="ChEBI" id="CHEBI:145989"/>
    </ligand>
</feature>
<evidence type="ECO:0000256" key="1">
    <source>
        <dbReference type="ARBA" id="ARBA00004811"/>
    </source>
</evidence>
<proteinExistence type="inferred from homology"/>
<dbReference type="UniPathway" id="UPA00053">
    <property type="reaction ID" value="UER00089"/>
</dbReference>
<feature type="domain" description="Enolpyruvate transferase" evidence="9">
    <location>
        <begin position="10"/>
        <end position="440"/>
    </location>
</feature>
<evidence type="ECO:0000313" key="11">
    <source>
        <dbReference type="Proteomes" id="UP000198771"/>
    </source>
</evidence>
<dbReference type="PANTHER" id="PTHR21090">
    <property type="entry name" value="AROM/DEHYDROQUINATE SYNTHASE"/>
    <property type="match status" value="1"/>
</dbReference>
<dbReference type="RefSeq" id="WP_092117335.1">
    <property type="nucleotide sequence ID" value="NZ_FMXO01000003.1"/>
</dbReference>
<sequence>MTTQPSPIILQAPASKSLSHRVLIAAALAPGKSRLSNVLESEDLERTRDILALASALIQRDEPGRYTVSGMPRGPQGRQSQDDQEPLVMDVGESGTTCRLLTAVLAAGQGAFRIQGRGKMHARPIASLVRALREQGTDVDYLEQQGCPPLLLRAAGLPGGEVSIDLDESSQYLSGLLLAAPLAHAPLTVRIGGSKVVSWPYVGLTLQIMERFGARFQVQSLQDERWTDVPWQAPGNVVPARLRIVVQPGAYQPRDMAVEGDWSNASYFLAAGALSRVPVGLRGLNADSLQGDRAIADILARMGAGVTWKENEVVVAGGRLHGVDLDMGSCPDLVPTVAAVAAQAEGTTTIRNVAHLRIKESDRLDAVVTELTRIGTKATPLEDGMRIEPAPLPAGRRFAFKTYGDHRLAMSLSLLELAGIGVDLDQPSCVAKSFPEFWNRWAELKVGLHAAGQETS</sequence>
<comment type="subunit">
    <text evidence="7">Monomer.</text>
</comment>
<feature type="binding site" evidence="7">
    <location>
        <position position="95"/>
    </location>
    <ligand>
        <name>phosphoenolpyruvate</name>
        <dbReference type="ChEBI" id="CHEBI:58702"/>
    </ligand>
</feature>
<comment type="similarity">
    <text evidence="2 7">Belongs to the EPSP synthase family.</text>
</comment>